<keyword evidence="6" id="KW-0175">Coiled coil</keyword>
<dbReference type="InterPro" id="IPR001647">
    <property type="entry name" value="HTH_TetR"/>
</dbReference>
<accession>A0AAN4VXY9</accession>
<reference evidence="8 9" key="1">
    <citation type="submission" date="2021-12" db="EMBL/GenBank/DDBJ databases">
        <title>Genome sequencing of bacteria with rrn-lacking chromosome and rrn-plasmid.</title>
        <authorList>
            <person name="Anda M."/>
            <person name="Iwasaki W."/>
        </authorList>
    </citation>
    <scope>NUCLEOTIDE SEQUENCE [LARGE SCALE GENOMIC DNA]</scope>
    <source>
        <strain evidence="8 9">NBRC 15940</strain>
    </source>
</reference>
<dbReference type="AlphaFoldDB" id="A0AAN4VXY9"/>
<evidence type="ECO:0000256" key="3">
    <source>
        <dbReference type="ARBA" id="ARBA00023125"/>
    </source>
</evidence>
<keyword evidence="1" id="KW-0678">Repressor</keyword>
<evidence type="ECO:0000256" key="4">
    <source>
        <dbReference type="ARBA" id="ARBA00023163"/>
    </source>
</evidence>
<proteinExistence type="predicted"/>
<organism evidence="8 9">
    <name type="scientific">Persicobacter diffluens</name>
    <dbReference type="NCBI Taxonomy" id="981"/>
    <lineage>
        <taxon>Bacteria</taxon>
        <taxon>Pseudomonadati</taxon>
        <taxon>Bacteroidota</taxon>
        <taxon>Cytophagia</taxon>
        <taxon>Cytophagales</taxon>
        <taxon>Persicobacteraceae</taxon>
        <taxon>Persicobacter</taxon>
    </lineage>
</organism>
<feature type="coiled-coil region" evidence="6">
    <location>
        <begin position="49"/>
        <end position="76"/>
    </location>
</feature>
<keyword evidence="3 5" id="KW-0238">DNA-binding</keyword>
<dbReference type="Pfam" id="PF00440">
    <property type="entry name" value="TetR_N"/>
    <property type="match status" value="1"/>
</dbReference>
<keyword evidence="2" id="KW-0805">Transcription regulation</keyword>
<comment type="caution">
    <text evidence="8">The sequence shown here is derived from an EMBL/GenBank/DDBJ whole genome shotgun (WGS) entry which is preliminary data.</text>
</comment>
<evidence type="ECO:0000313" key="8">
    <source>
        <dbReference type="EMBL" id="GJM61111.1"/>
    </source>
</evidence>
<dbReference type="PROSITE" id="PS50977">
    <property type="entry name" value="HTH_TETR_2"/>
    <property type="match status" value="1"/>
</dbReference>
<dbReference type="PANTHER" id="PTHR30055:SF175">
    <property type="entry name" value="HTH-TYPE TRANSCRIPTIONAL REPRESSOR KSTR2"/>
    <property type="match status" value="1"/>
</dbReference>
<dbReference type="RefSeq" id="WP_338236727.1">
    <property type="nucleotide sequence ID" value="NZ_BQKE01000001.1"/>
</dbReference>
<dbReference type="Proteomes" id="UP001310022">
    <property type="component" value="Unassembled WGS sequence"/>
</dbReference>
<protein>
    <submittedName>
        <fullName evidence="8">TetR family transcriptional regulator</fullName>
    </submittedName>
</protein>
<evidence type="ECO:0000259" key="7">
    <source>
        <dbReference type="PROSITE" id="PS50977"/>
    </source>
</evidence>
<dbReference type="EMBL" id="BQKE01000001">
    <property type="protein sequence ID" value="GJM61111.1"/>
    <property type="molecule type" value="Genomic_DNA"/>
</dbReference>
<evidence type="ECO:0000256" key="2">
    <source>
        <dbReference type="ARBA" id="ARBA00023015"/>
    </source>
</evidence>
<dbReference type="Gene3D" id="1.10.357.10">
    <property type="entry name" value="Tetracycline Repressor, domain 2"/>
    <property type="match status" value="1"/>
</dbReference>
<dbReference type="Gene3D" id="1.10.10.60">
    <property type="entry name" value="Homeodomain-like"/>
    <property type="match status" value="1"/>
</dbReference>
<evidence type="ECO:0000256" key="6">
    <source>
        <dbReference type="SAM" id="Coils"/>
    </source>
</evidence>
<dbReference type="InterPro" id="IPR036271">
    <property type="entry name" value="Tet_transcr_reg_TetR-rel_C_sf"/>
</dbReference>
<name>A0AAN4VXY9_9BACT</name>
<dbReference type="InterPro" id="IPR050109">
    <property type="entry name" value="HTH-type_TetR-like_transc_reg"/>
</dbReference>
<dbReference type="GO" id="GO:0000976">
    <property type="term" value="F:transcription cis-regulatory region binding"/>
    <property type="evidence" value="ECO:0007669"/>
    <property type="project" value="TreeGrafter"/>
</dbReference>
<evidence type="ECO:0000256" key="5">
    <source>
        <dbReference type="PROSITE-ProRule" id="PRU00335"/>
    </source>
</evidence>
<sequence length="206" mass="24608">MQDRIIELAYDLFSRIGIRSVTMDEIARPLGISKKTLYQFFPNKEALLTAALDQELKKQELLIEETIREADNAVEAFYNISEYVRNMHSQTNPIVIFEMERYYPKVFEHYLSFKKHCISHSIADFFRQGMKEGYFREDLDPQIIAKLRMEQFEYIFKPDIFPRAEFEYNHVCDQLFDHFMHGILTGQGRKIYQELKNNTENHNNKS</sequence>
<dbReference type="GO" id="GO:0003700">
    <property type="term" value="F:DNA-binding transcription factor activity"/>
    <property type="evidence" value="ECO:0007669"/>
    <property type="project" value="TreeGrafter"/>
</dbReference>
<feature type="domain" description="HTH tetR-type" evidence="7">
    <location>
        <begin position="1"/>
        <end position="59"/>
    </location>
</feature>
<feature type="DNA-binding region" description="H-T-H motif" evidence="5">
    <location>
        <begin position="22"/>
        <end position="41"/>
    </location>
</feature>
<keyword evidence="9" id="KW-1185">Reference proteome</keyword>
<dbReference type="SUPFAM" id="SSF48498">
    <property type="entry name" value="Tetracyclin repressor-like, C-terminal domain"/>
    <property type="match status" value="1"/>
</dbReference>
<dbReference type="PRINTS" id="PR00455">
    <property type="entry name" value="HTHTETR"/>
</dbReference>
<dbReference type="SUPFAM" id="SSF46689">
    <property type="entry name" value="Homeodomain-like"/>
    <property type="match status" value="1"/>
</dbReference>
<evidence type="ECO:0000313" key="9">
    <source>
        <dbReference type="Proteomes" id="UP001310022"/>
    </source>
</evidence>
<evidence type="ECO:0000256" key="1">
    <source>
        <dbReference type="ARBA" id="ARBA00022491"/>
    </source>
</evidence>
<keyword evidence="4" id="KW-0804">Transcription</keyword>
<dbReference type="PANTHER" id="PTHR30055">
    <property type="entry name" value="HTH-TYPE TRANSCRIPTIONAL REGULATOR RUTR"/>
    <property type="match status" value="1"/>
</dbReference>
<gene>
    <name evidence="8" type="ORF">PEDI_16630</name>
</gene>
<dbReference type="InterPro" id="IPR009057">
    <property type="entry name" value="Homeodomain-like_sf"/>
</dbReference>